<evidence type="ECO:0000313" key="2">
    <source>
        <dbReference type="EMBL" id="ELR16795.1"/>
    </source>
</evidence>
<dbReference type="AlphaFoldDB" id="L8GUW9"/>
<dbReference type="EMBL" id="KB007982">
    <property type="protein sequence ID" value="ELR16795.1"/>
    <property type="molecule type" value="Genomic_DNA"/>
</dbReference>
<dbReference type="RefSeq" id="XP_004338808.1">
    <property type="nucleotide sequence ID" value="XM_004338760.1"/>
</dbReference>
<name>L8GUW9_ACACF</name>
<feature type="transmembrane region" description="Helical" evidence="1">
    <location>
        <begin position="54"/>
        <end position="74"/>
    </location>
</feature>
<evidence type="ECO:0000313" key="3">
    <source>
        <dbReference type="Proteomes" id="UP000011083"/>
    </source>
</evidence>
<dbReference type="PANTHER" id="PTHR12459">
    <property type="entry name" value="TRANSMEMBRANE PROTEIN 135-RELATED"/>
    <property type="match status" value="1"/>
</dbReference>
<protein>
    <submittedName>
        <fullName evidence="2">Uncharacterized protein</fullName>
    </submittedName>
</protein>
<gene>
    <name evidence="2" type="ORF">ACA1_383060</name>
</gene>
<dbReference type="OrthoDB" id="287904at2759"/>
<dbReference type="PANTHER" id="PTHR12459:SF15">
    <property type="entry name" value="TRANSMEMBRANE PROTEIN 135"/>
    <property type="match status" value="1"/>
</dbReference>
<dbReference type="Proteomes" id="UP000011083">
    <property type="component" value="Unassembled WGS sequence"/>
</dbReference>
<proteinExistence type="predicted"/>
<evidence type="ECO:0000256" key="1">
    <source>
        <dbReference type="SAM" id="Phobius"/>
    </source>
</evidence>
<reference evidence="2 3" key="1">
    <citation type="journal article" date="2013" name="Genome Biol.">
        <title>Genome of Acanthamoeba castellanii highlights extensive lateral gene transfer and early evolution of tyrosine kinase signaling.</title>
        <authorList>
            <person name="Clarke M."/>
            <person name="Lohan A.J."/>
            <person name="Liu B."/>
            <person name="Lagkouvardos I."/>
            <person name="Roy S."/>
            <person name="Zafar N."/>
            <person name="Bertelli C."/>
            <person name="Schilde C."/>
            <person name="Kianianmomeni A."/>
            <person name="Burglin T.R."/>
            <person name="Frech C."/>
            <person name="Turcotte B."/>
            <person name="Kopec K.O."/>
            <person name="Synnott J.M."/>
            <person name="Choo C."/>
            <person name="Paponov I."/>
            <person name="Finkler A."/>
            <person name="Soon Heng Tan C."/>
            <person name="Hutchins A.P."/>
            <person name="Weinmeier T."/>
            <person name="Rattei T."/>
            <person name="Chu J.S."/>
            <person name="Gimenez G."/>
            <person name="Irimia M."/>
            <person name="Rigden D.J."/>
            <person name="Fitzpatrick D.A."/>
            <person name="Lorenzo-Morales J."/>
            <person name="Bateman A."/>
            <person name="Chiu C.H."/>
            <person name="Tang P."/>
            <person name="Hegemann P."/>
            <person name="Fromm H."/>
            <person name="Raoult D."/>
            <person name="Greub G."/>
            <person name="Miranda-Saavedra D."/>
            <person name="Chen N."/>
            <person name="Nash P."/>
            <person name="Ginger M.L."/>
            <person name="Horn M."/>
            <person name="Schaap P."/>
            <person name="Caler L."/>
            <person name="Loftus B."/>
        </authorList>
    </citation>
    <scope>NUCLEOTIDE SEQUENCE [LARGE SCALE GENOMIC DNA]</scope>
    <source>
        <strain evidence="2 3">Neff</strain>
    </source>
</reference>
<keyword evidence="3" id="KW-1185">Reference proteome</keyword>
<dbReference type="VEuPathDB" id="AmoebaDB:ACA1_383060"/>
<keyword evidence="1" id="KW-0812">Transmembrane</keyword>
<keyword evidence="1" id="KW-0472">Membrane</keyword>
<keyword evidence="1" id="KW-1133">Transmembrane helix</keyword>
<dbReference type="GeneID" id="14917514"/>
<sequence length="163" mass="18619">MDEEHEVLTDTGEEELPSYYERGVPFLPCADAHPKVSCLGKALFDARVIARYGLGLNLPFHALSAIFPLLLATYRRRTWPSPRGSAMLCEQDERRTELLSFAMPRFAEVVWGLAEKRGYVRTIPYGAPLLFALALGVVMRAYRREPRSLKPVYRTFIKHAFML</sequence>
<dbReference type="KEGG" id="acan:ACA1_383060"/>
<feature type="transmembrane region" description="Helical" evidence="1">
    <location>
        <begin position="123"/>
        <end position="142"/>
    </location>
</feature>
<organism evidence="2 3">
    <name type="scientific">Acanthamoeba castellanii (strain ATCC 30010 / Neff)</name>
    <dbReference type="NCBI Taxonomy" id="1257118"/>
    <lineage>
        <taxon>Eukaryota</taxon>
        <taxon>Amoebozoa</taxon>
        <taxon>Discosea</taxon>
        <taxon>Longamoebia</taxon>
        <taxon>Centramoebida</taxon>
        <taxon>Acanthamoebidae</taxon>
        <taxon>Acanthamoeba</taxon>
    </lineage>
</organism>
<dbReference type="InterPro" id="IPR026749">
    <property type="entry name" value="Tmem135"/>
</dbReference>
<accession>L8GUW9</accession>